<dbReference type="NCBIfam" id="TIGR01439">
    <property type="entry name" value="lp_hng_hel_AbrB"/>
    <property type="match status" value="1"/>
</dbReference>
<dbReference type="Pfam" id="PF04014">
    <property type="entry name" value="MazE_antitoxin"/>
    <property type="match status" value="1"/>
</dbReference>
<dbReference type="SMART" id="SM00966">
    <property type="entry name" value="SpoVT_AbrB"/>
    <property type="match status" value="1"/>
</dbReference>
<dbReference type="InterPro" id="IPR037914">
    <property type="entry name" value="SpoVT-AbrB_sf"/>
</dbReference>
<evidence type="ECO:0000313" key="3">
    <source>
        <dbReference type="Proteomes" id="UP000006898"/>
    </source>
</evidence>
<dbReference type="GO" id="GO:0003677">
    <property type="term" value="F:DNA binding"/>
    <property type="evidence" value="ECO:0007669"/>
    <property type="project" value="InterPro"/>
</dbReference>
<dbReference type="InterPro" id="IPR007159">
    <property type="entry name" value="SpoVT-AbrB_dom"/>
</dbReference>
<evidence type="ECO:0000313" key="2">
    <source>
        <dbReference type="EMBL" id="CBE67184.1"/>
    </source>
</evidence>
<reference evidence="2 3" key="1">
    <citation type="journal article" date="2010" name="Nature">
        <title>Nitrite-driven anaerobic methane oxidation by oxygenic bacteria.</title>
        <authorList>
            <person name="Ettwig K.F."/>
            <person name="Butler M.K."/>
            <person name="Le Paslier D."/>
            <person name="Pelletier E."/>
            <person name="Mangenot S."/>
            <person name="Kuypers M.M.M."/>
            <person name="Schreiber F."/>
            <person name="Dutilh B.E."/>
            <person name="Zedelius J."/>
            <person name="de Beer D."/>
            <person name="Gloerich J."/>
            <person name="Wessels H.J.C.T."/>
            <person name="van Allen T."/>
            <person name="Luesken F."/>
            <person name="Wu M."/>
            <person name="van de Pas-Schoonen K.T."/>
            <person name="Op den Camp H.J.M."/>
            <person name="Janssen-Megens E.M."/>
            <person name="Francoijs K-J."/>
            <person name="Stunnenberg H."/>
            <person name="Weissenbach J."/>
            <person name="Jetten M.S.M."/>
            <person name="Strous M."/>
        </authorList>
    </citation>
    <scope>NUCLEOTIDE SEQUENCE [LARGE SCALE GENOMIC DNA]</scope>
</reference>
<dbReference type="Gene3D" id="2.10.260.10">
    <property type="match status" value="1"/>
</dbReference>
<sequence length="91" mass="10294">MSMVKVKKFAQVTIPAAVRRKAHIEEGDYVDIRYQDNVIVIVPKRVSDRGVDWDKRFDDALSAVRNAAAHAGITEKDIDKAVKKVRQGTRM</sequence>
<evidence type="ECO:0000259" key="1">
    <source>
        <dbReference type="SMART" id="SM00966"/>
    </source>
</evidence>
<protein>
    <submittedName>
        <fullName evidence="2">Putative Transcription regulator, SpoVT/AbrB family</fullName>
    </submittedName>
</protein>
<dbReference type="KEGG" id="mox:DAMO_0063"/>
<dbReference type="Proteomes" id="UP000006898">
    <property type="component" value="Chromosome"/>
</dbReference>
<gene>
    <name evidence="2" type="ORF">DAMO_0063</name>
</gene>
<dbReference type="AlphaFoldDB" id="D5MHQ1"/>
<dbReference type="SUPFAM" id="SSF89447">
    <property type="entry name" value="AbrB/MazE/MraZ-like"/>
    <property type="match status" value="1"/>
</dbReference>
<proteinExistence type="predicted"/>
<dbReference type="eggNOG" id="COG2002">
    <property type="taxonomic scope" value="Bacteria"/>
</dbReference>
<name>D5MHQ1_METO1</name>
<feature type="domain" description="SpoVT-AbrB" evidence="1">
    <location>
        <begin position="4"/>
        <end position="49"/>
    </location>
</feature>
<organism evidence="2 3">
    <name type="scientific">Methylomirabilis oxygeniifera</name>
    <dbReference type="NCBI Taxonomy" id="671143"/>
    <lineage>
        <taxon>Bacteria</taxon>
        <taxon>Candidatus Methylomirabilota</taxon>
        <taxon>Candidatus Methylomirabilia</taxon>
        <taxon>Candidatus Methylomirabilales</taxon>
        <taxon>Candidatus Methylomirabilaceae</taxon>
        <taxon>Candidatus Methylomirabilis</taxon>
    </lineage>
</organism>
<dbReference type="HOGENOM" id="CLU_2421494_0_0_0"/>
<accession>D5MHQ1</accession>
<dbReference type="EMBL" id="FP565575">
    <property type="protein sequence ID" value="CBE67184.1"/>
    <property type="molecule type" value="Genomic_DNA"/>
</dbReference>